<dbReference type="CDD" id="cd20264">
    <property type="entry name" value="Complex1_LYR_LYRM4"/>
    <property type="match status" value="1"/>
</dbReference>
<feature type="domain" description="Complex 1 LYR protein" evidence="3">
    <location>
        <begin position="215"/>
        <end position="273"/>
    </location>
</feature>
<reference evidence="4 5" key="1">
    <citation type="journal article" date="2016" name="Proc. Natl. Acad. Sci. U.S.A.">
        <title>Comparative genomics of biotechnologically important yeasts.</title>
        <authorList>
            <person name="Riley R."/>
            <person name="Haridas S."/>
            <person name="Wolfe K.H."/>
            <person name="Lopes M.R."/>
            <person name="Hittinger C.T."/>
            <person name="Goeker M."/>
            <person name="Salamov A.A."/>
            <person name="Wisecaver J.H."/>
            <person name="Long T.M."/>
            <person name="Calvey C.H."/>
            <person name="Aerts A.L."/>
            <person name="Barry K.W."/>
            <person name="Choi C."/>
            <person name="Clum A."/>
            <person name="Coughlan A.Y."/>
            <person name="Deshpande S."/>
            <person name="Douglass A.P."/>
            <person name="Hanson S.J."/>
            <person name="Klenk H.-P."/>
            <person name="LaButti K.M."/>
            <person name="Lapidus A."/>
            <person name="Lindquist E.A."/>
            <person name="Lipzen A.M."/>
            <person name="Meier-Kolthoff J.P."/>
            <person name="Ohm R.A."/>
            <person name="Otillar R.P."/>
            <person name="Pangilinan J.L."/>
            <person name="Peng Y."/>
            <person name="Rokas A."/>
            <person name="Rosa C.A."/>
            <person name="Scheuner C."/>
            <person name="Sibirny A.A."/>
            <person name="Slot J.C."/>
            <person name="Stielow J.B."/>
            <person name="Sun H."/>
            <person name="Kurtzman C.P."/>
            <person name="Blackwell M."/>
            <person name="Grigoriev I.V."/>
            <person name="Jeffries T.W."/>
        </authorList>
    </citation>
    <scope>NUCLEOTIDE SEQUENCE [LARGE SCALE GENOMIC DNA]</scope>
    <source>
        <strain evidence="5">ATCC 18201 / CBS 1600 / BCRC 20928 / JCM 3617 / NBRC 0987 / NRRL Y-1542</strain>
    </source>
</reference>
<evidence type="ECO:0000313" key="4">
    <source>
        <dbReference type="EMBL" id="ODV72371.1"/>
    </source>
</evidence>
<dbReference type="GO" id="GO:0005739">
    <property type="term" value="C:mitochondrion"/>
    <property type="evidence" value="ECO:0007669"/>
    <property type="project" value="TreeGrafter"/>
</dbReference>
<gene>
    <name evidence="4" type="ORF">CYBJADRAFT_191161</name>
</gene>
<name>A0A1E4RYU3_CYBJN</name>
<comment type="similarity">
    <text evidence="1">Belongs to the complex I LYR family.</text>
</comment>
<dbReference type="EMBL" id="KV453935">
    <property type="protein sequence ID" value="ODV72371.1"/>
    <property type="molecule type" value="Genomic_DNA"/>
</dbReference>
<protein>
    <recommendedName>
        <fullName evidence="3">Complex 1 LYR protein domain-containing protein</fullName>
    </recommendedName>
</protein>
<dbReference type="InterPro" id="IPR051522">
    <property type="entry name" value="ISC_assembly_LYR"/>
</dbReference>
<evidence type="ECO:0000256" key="2">
    <source>
        <dbReference type="SAM" id="MobiDB-lite"/>
    </source>
</evidence>
<organism evidence="4 5">
    <name type="scientific">Cyberlindnera jadinii (strain ATCC 18201 / CBS 1600 / BCRC 20928 / JCM 3617 / NBRC 0987 / NRRL Y-1542)</name>
    <name type="common">Torula yeast</name>
    <name type="synonym">Candida utilis</name>
    <dbReference type="NCBI Taxonomy" id="983966"/>
    <lineage>
        <taxon>Eukaryota</taxon>
        <taxon>Fungi</taxon>
        <taxon>Dikarya</taxon>
        <taxon>Ascomycota</taxon>
        <taxon>Saccharomycotina</taxon>
        <taxon>Saccharomycetes</taxon>
        <taxon>Phaffomycetales</taxon>
        <taxon>Phaffomycetaceae</taxon>
        <taxon>Cyberlindnera</taxon>
    </lineage>
</organism>
<dbReference type="GeneID" id="30991790"/>
<dbReference type="PANTHER" id="PTHR13166">
    <property type="entry name" value="PROTEIN C6ORF149"/>
    <property type="match status" value="1"/>
</dbReference>
<dbReference type="AlphaFoldDB" id="A0A1E4RYU3"/>
<evidence type="ECO:0000256" key="1">
    <source>
        <dbReference type="ARBA" id="ARBA00009508"/>
    </source>
</evidence>
<dbReference type="Pfam" id="PF05347">
    <property type="entry name" value="Complex1_LYR"/>
    <property type="match status" value="1"/>
</dbReference>
<dbReference type="PANTHER" id="PTHR13166:SF7">
    <property type="entry name" value="LYR MOTIF-CONTAINING PROTEIN 4"/>
    <property type="match status" value="1"/>
</dbReference>
<dbReference type="InterPro" id="IPR008011">
    <property type="entry name" value="Complex1_LYR_dom"/>
</dbReference>
<dbReference type="GO" id="GO:0016226">
    <property type="term" value="P:iron-sulfur cluster assembly"/>
    <property type="evidence" value="ECO:0007669"/>
    <property type="project" value="InterPro"/>
</dbReference>
<feature type="region of interest" description="Disordered" evidence="2">
    <location>
        <begin position="31"/>
        <end position="52"/>
    </location>
</feature>
<keyword evidence="5" id="KW-1185">Reference proteome</keyword>
<accession>A0A1E4RYU3</accession>
<evidence type="ECO:0000313" key="5">
    <source>
        <dbReference type="Proteomes" id="UP000094389"/>
    </source>
</evidence>
<dbReference type="STRING" id="983966.A0A1E4RYU3"/>
<proteinExistence type="inferred from homology"/>
<sequence>MVLGLYIQESAYAGHFRGVVHHESHVVLERYEPSQVDPRDKYQDRQHQRELDDVDHQAVHDSHCVEDQVVQEERAQHYERHKCDVWIVYEQALHKRQQLERRRLGHAEEDHKRVVHLCVSSYHRYMLFFLFHFLCDGLGSSGAVLLPQGRFSGSEANWKVDATSFLSKWPILSSSYTVETVGKSTSNGSPTLVAHAVRPLSEYQPVSPVMSPTKQQVLSLYREFVRNASKFSNYNFRNYFLRRSRDAFKQGKSLSTSEQVDVQFQKAREELEVLKRQSKISQMYTFEKLVVEPLDPHHRAKHG</sequence>
<dbReference type="Proteomes" id="UP000094389">
    <property type="component" value="Unassembled WGS sequence"/>
</dbReference>
<dbReference type="GO" id="GO:1990221">
    <property type="term" value="C:L-cysteine desulfurase complex"/>
    <property type="evidence" value="ECO:0007669"/>
    <property type="project" value="TreeGrafter"/>
</dbReference>
<dbReference type="OrthoDB" id="275715at2759"/>
<evidence type="ECO:0000259" key="3">
    <source>
        <dbReference type="Pfam" id="PF05347"/>
    </source>
</evidence>
<dbReference type="InterPro" id="IPR045297">
    <property type="entry name" value="Complex1_LYR_LYRM4"/>
</dbReference>
<dbReference type="RefSeq" id="XP_020069410.1">
    <property type="nucleotide sequence ID" value="XM_020217394.1"/>
</dbReference>